<feature type="compositionally biased region" description="Acidic residues" evidence="1">
    <location>
        <begin position="27"/>
        <end position="40"/>
    </location>
</feature>
<feature type="region of interest" description="Disordered" evidence="1">
    <location>
        <begin position="1"/>
        <end position="47"/>
    </location>
</feature>
<organism evidence="2 3">
    <name type="scientific">Ciona intestinalis</name>
    <name type="common">Transparent sea squirt</name>
    <name type="synonym">Ascidia intestinalis</name>
    <dbReference type="NCBI Taxonomy" id="7719"/>
    <lineage>
        <taxon>Eukaryota</taxon>
        <taxon>Metazoa</taxon>
        <taxon>Chordata</taxon>
        <taxon>Tunicata</taxon>
        <taxon>Ascidiacea</taxon>
        <taxon>Phlebobranchia</taxon>
        <taxon>Cionidae</taxon>
        <taxon>Ciona</taxon>
    </lineage>
</organism>
<reference evidence="2" key="3">
    <citation type="submission" date="2025-09" db="UniProtKB">
        <authorList>
            <consortium name="Ensembl"/>
        </authorList>
    </citation>
    <scope>IDENTIFICATION</scope>
</reference>
<dbReference type="HOGENOM" id="CLU_1791178_0_0_1"/>
<reference evidence="3" key="1">
    <citation type="journal article" date="2002" name="Science">
        <title>The draft genome of Ciona intestinalis: insights into chordate and vertebrate origins.</title>
        <authorList>
            <person name="Dehal P."/>
            <person name="Satou Y."/>
            <person name="Campbell R.K."/>
            <person name="Chapman J."/>
            <person name="Degnan B."/>
            <person name="De Tomaso A."/>
            <person name="Davidson B."/>
            <person name="Di Gregorio A."/>
            <person name="Gelpke M."/>
            <person name="Goodstein D.M."/>
            <person name="Harafuji N."/>
            <person name="Hastings K.E."/>
            <person name="Ho I."/>
            <person name="Hotta K."/>
            <person name="Huang W."/>
            <person name="Kawashima T."/>
            <person name="Lemaire P."/>
            <person name="Martinez D."/>
            <person name="Meinertzhagen I.A."/>
            <person name="Necula S."/>
            <person name="Nonaka M."/>
            <person name="Putnam N."/>
            <person name="Rash S."/>
            <person name="Saiga H."/>
            <person name="Satake M."/>
            <person name="Terry A."/>
            <person name="Yamada L."/>
            <person name="Wang H.G."/>
            <person name="Awazu S."/>
            <person name="Azumi K."/>
            <person name="Boore J."/>
            <person name="Branno M."/>
            <person name="Chin-Bow S."/>
            <person name="DeSantis R."/>
            <person name="Doyle S."/>
            <person name="Francino P."/>
            <person name="Keys D.N."/>
            <person name="Haga S."/>
            <person name="Hayashi H."/>
            <person name="Hino K."/>
            <person name="Imai K.S."/>
            <person name="Inaba K."/>
            <person name="Kano S."/>
            <person name="Kobayashi K."/>
            <person name="Kobayashi M."/>
            <person name="Lee B.I."/>
            <person name="Makabe K.W."/>
            <person name="Manohar C."/>
            <person name="Matassi G."/>
            <person name="Medina M."/>
            <person name="Mochizuki Y."/>
            <person name="Mount S."/>
            <person name="Morishita T."/>
            <person name="Miura S."/>
            <person name="Nakayama A."/>
            <person name="Nishizaka S."/>
            <person name="Nomoto H."/>
            <person name="Ohta F."/>
            <person name="Oishi K."/>
            <person name="Rigoutsos I."/>
            <person name="Sano M."/>
            <person name="Sasaki A."/>
            <person name="Sasakura Y."/>
            <person name="Shoguchi E."/>
            <person name="Shin-i T."/>
            <person name="Spagnuolo A."/>
            <person name="Stainier D."/>
            <person name="Suzuki M.M."/>
            <person name="Tassy O."/>
            <person name="Takatori N."/>
            <person name="Tokuoka M."/>
            <person name="Yagi K."/>
            <person name="Yoshizaki F."/>
            <person name="Wada S."/>
            <person name="Zhang C."/>
            <person name="Hyatt P.D."/>
            <person name="Larimer F."/>
            <person name="Detter C."/>
            <person name="Doggett N."/>
            <person name="Glavina T."/>
            <person name="Hawkins T."/>
            <person name="Richardson P."/>
            <person name="Lucas S."/>
            <person name="Kohara Y."/>
            <person name="Levine M."/>
            <person name="Satoh N."/>
            <person name="Rokhsar D.S."/>
        </authorList>
    </citation>
    <scope>NUCLEOTIDE SEQUENCE [LARGE SCALE GENOMIC DNA]</scope>
</reference>
<proteinExistence type="predicted"/>
<dbReference type="AlphaFoldDB" id="F6ULK2"/>
<accession>F6ULK2</accession>
<name>F6ULK2_CIOIN</name>
<dbReference type="InParanoid" id="F6ULK2"/>
<dbReference type="Proteomes" id="UP000008144">
    <property type="component" value="Unassembled WGS sequence"/>
</dbReference>
<keyword evidence="3" id="KW-1185">Reference proteome</keyword>
<evidence type="ECO:0000256" key="1">
    <source>
        <dbReference type="SAM" id="MobiDB-lite"/>
    </source>
</evidence>
<evidence type="ECO:0000313" key="2">
    <source>
        <dbReference type="Ensembl" id="ENSCINP00000027151.2"/>
    </source>
</evidence>
<protein>
    <submittedName>
        <fullName evidence="2">Uncharacterized protein</fullName>
    </submittedName>
</protein>
<reference evidence="2" key="2">
    <citation type="submission" date="2025-08" db="UniProtKB">
        <authorList>
            <consortium name="Ensembl"/>
        </authorList>
    </citation>
    <scope>IDENTIFICATION</scope>
</reference>
<dbReference type="Ensembl" id="ENSCINT00000027397.2">
    <property type="protein sequence ID" value="ENSCINP00000027151.2"/>
    <property type="gene ID" value="ENSCING00000015249.2"/>
</dbReference>
<sequence length="145" mass="16454">QNNDPSTLENPLTSPIEGSELSKSYTDNDDDFESCSDSDEDKVKEKPCTPACWGVLSRSNVLDYDEWRQLCDLANMLLRREPEPEDYEVDHSLPDCELRCQFISPFYPLVETRLEFVGGAFSNTCSPCTESYHPSTISPLRFPST</sequence>
<feature type="compositionally biased region" description="Polar residues" evidence="1">
    <location>
        <begin position="1"/>
        <end position="13"/>
    </location>
</feature>
<evidence type="ECO:0000313" key="3">
    <source>
        <dbReference type="Proteomes" id="UP000008144"/>
    </source>
</evidence>